<reference evidence="3" key="1">
    <citation type="journal article" date="2023" name="PhytoFront">
        <title>Draft Genome Resources of Seven Strains of Tilletia horrida, Causal Agent of Kernel Smut of Rice.</title>
        <authorList>
            <person name="Khanal S."/>
            <person name="Antony Babu S."/>
            <person name="Zhou X.G."/>
        </authorList>
    </citation>
    <scope>NUCLEOTIDE SEQUENCE</scope>
    <source>
        <strain evidence="3">TX6</strain>
    </source>
</reference>
<feature type="compositionally biased region" description="Low complexity" evidence="1">
    <location>
        <begin position="833"/>
        <end position="844"/>
    </location>
</feature>
<feature type="region of interest" description="Disordered" evidence="1">
    <location>
        <begin position="450"/>
        <end position="485"/>
    </location>
</feature>
<dbReference type="Proteomes" id="UP001176517">
    <property type="component" value="Unassembled WGS sequence"/>
</dbReference>
<organism evidence="3 4">
    <name type="scientific">Tilletia horrida</name>
    <dbReference type="NCBI Taxonomy" id="155126"/>
    <lineage>
        <taxon>Eukaryota</taxon>
        <taxon>Fungi</taxon>
        <taxon>Dikarya</taxon>
        <taxon>Basidiomycota</taxon>
        <taxon>Ustilaginomycotina</taxon>
        <taxon>Exobasidiomycetes</taxon>
        <taxon>Tilletiales</taxon>
        <taxon>Tilletiaceae</taxon>
        <taxon>Tilletia</taxon>
    </lineage>
</organism>
<feature type="compositionally biased region" description="Polar residues" evidence="1">
    <location>
        <begin position="775"/>
        <end position="795"/>
    </location>
</feature>
<dbReference type="EMBL" id="JAPDMZ010000005">
    <property type="protein sequence ID" value="KAK0557444.1"/>
    <property type="molecule type" value="Genomic_DNA"/>
</dbReference>
<dbReference type="GO" id="GO:0005777">
    <property type="term" value="C:peroxisome"/>
    <property type="evidence" value="ECO:0007669"/>
    <property type="project" value="InterPro"/>
</dbReference>
<feature type="compositionally biased region" description="Polar residues" evidence="1">
    <location>
        <begin position="330"/>
        <end position="343"/>
    </location>
</feature>
<dbReference type="PANTHER" id="PTHR14379:SF3">
    <property type="entry name" value="MEIOSIS REGULATOR AND MRNA STABILITY FACTOR 1"/>
    <property type="match status" value="1"/>
</dbReference>
<evidence type="ECO:0000256" key="1">
    <source>
        <dbReference type="SAM" id="MobiDB-lite"/>
    </source>
</evidence>
<name>A0AAN6GVT4_9BASI</name>
<gene>
    <name evidence="3" type="ORF">OC846_000432</name>
</gene>
<feature type="region of interest" description="Disordered" evidence="1">
    <location>
        <begin position="756"/>
        <end position="845"/>
    </location>
</feature>
<sequence>MSRSHLSAPSDASGRATSTLESVVSRVRQSPTLTLAASSATGLAICYVIFPFHTRSFFSRLLPGAQRHDRRGHADDDDDEVDDDERHNGSNRKRLRKKRQDDGFQSHLNLPSAPSFNRGSERSGPTSMPVAVLWDVDNCSPPTGMSGRDVALAIRKAIQDLSPPGVSEPIIAFKAYLELSSEAATSPAQVQLRSELQGSGVSLLDTPKSGRKQVADQMMITDLLAFAIDHPAPARIVLLSGDRDFAYALGTLRNRGFFITLITPPAHVAPILEASAHTVLRWRQDVLGIDYDKDGRPYTGARALRPETSARPAQGAKPTDGKDSAPTPRKPNQSSQAAAQSKPTPEVFKPLVDLLKQMRDSGVTRPLRSGVAAQLKQIDKDLYERAGASRWAEYAAVAEAAGIITLGGTGVSGHEWVSLAGAEDEAPNKQAAPASPSVAKAKASTYFAASGPSGTRPVIPPGTPTKPSSALTPSTSASTISSNSVKVDTPELRPFQSLIEILNSQRSIGISYPKILFVSRSIDRLIAQGVADPYRQAGVTNFSQYLAAAERAGVARAQGDAMKLHPKFVGAQTTAITPAVNRIPDTAVVAANVSGPVGAINKANTLASNIKTKIASAFSTPKLSEDEVRQALYKGLIECLREQRAEKHFYSADFFIQLVLARLPGGEKIGKSLDRFNAFLGEAERDGVVLLEPGFGNGRRHVRLAPKWYEAGTATESMGDDTLPVAGFELPPTHGRSGSTELGLIPSSVLPSILPNSDKSSNVELPPVPKLGGLESTTRNGSSGSEQFVYASSKQAATNEGSSSNTSTSLASEASKAGTTSTNTAAGPRDASSEPSNSASAAASERARFKPLVDALVHLRREYQIVYPSMEQLHAELRERASTPAVVAAGGLPALGLGRTGDAAGGAHSIEFVQWLGGAADLGLITIERYEDDEKDQKVTKARLRLADRYVEMFKL</sequence>
<feature type="compositionally biased region" description="Low complexity" evidence="1">
    <location>
        <begin position="465"/>
        <end position="484"/>
    </location>
</feature>
<feature type="compositionally biased region" description="Basic residues" evidence="1">
    <location>
        <begin position="89"/>
        <end position="98"/>
    </location>
</feature>
<dbReference type="InterPro" id="IPR024768">
    <property type="entry name" value="Marf1"/>
</dbReference>
<dbReference type="GO" id="GO:1905762">
    <property type="term" value="F:CCR4-NOT complex binding"/>
    <property type="evidence" value="ECO:0007669"/>
    <property type="project" value="TreeGrafter"/>
</dbReference>
<dbReference type="CDD" id="cd10910">
    <property type="entry name" value="PIN_limkain_b1_N_like"/>
    <property type="match status" value="1"/>
</dbReference>
<dbReference type="InterPro" id="IPR021139">
    <property type="entry name" value="NYN"/>
</dbReference>
<keyword evidence="4" id="KW-1185">Reference proteome</keyword>
<feature type="region of interest" description="Disordered" evidence="1">
    <location>
        <begin position="67"/>
        <end position="125"/>
    </location>
</feature>
<dbReference type="PANTHER" id="PTHR14379">
    <property type="entry name" value="LIMKAIN B LKAP"/>
    <property type="match status" value="1"/>
</dbReference>
<feature type="domain" description="NYN" evidence="2">
    <location>
        <begin position="130"/>
        <end position="278"/>
    </location>
</feature>
<dbReference type="GO" id="GO:0004540">
    <property type="term" value="F:RNA nuclease activity"/>
    <property type="evidence" value="ECO:0007669"/>
    <property type="project" value="InterPro"/>
</dbReference>
<proteinExistence type="predicted"/>
<dbReference type="GO" id="GO:0010468">
    <property type="term" value="P:regulation of gene expression"/>
    <property type="evidence" value="ECO:0007669"/>
    <property type="project" value="InterPro"/>
</dbReference>
<dbReference type="AlphaFoldDB" id="A0AAN6GVT4"/>
<accession>A0AAN6GVT4</accession>
<protein>
    <recommendedName>
        <fullName evidence="2">NYN domain-containing protein</fullName>
    </recommendedName>
</protein>
<evidence type="ECO:0000313" key="4">
    <source>
        <dbReference type="Proteomes" id="UP001176517"/>
    </source>
</evidence>
<dbReference type="Gene3D" id="3.40.50.1010">
    <property type="entry name" value="5'-nuclease"/>
    <property type="match status" value="1"/>
</dbReference>
<feature type="compositionally biased region" description="Low complexity" evidence="1">
    <location>
        <begin position="796"/>
        <end position="815"/>
    </location>
</feature>
<dbReference type="Pfam" id="PF01936">
    <property type="entry name" value="NYN"/>
    <property type="match status" value="1"/>
</dbReference>
<evidence type="ECO:0000313" key="3">
    <source>
        <dbReference type="EMBL" id="KAK0557444.1"/>
    </source>
</evidence>
<feature type="compositionally biased region" description="Polar residues" evidence="1">
    <location>
        <begin position="106"/>
        <end position="125"/>
    </location>
</feature>
<feature type="region of interest" description="Disordered" evidence="1">
    <location>
        <begin position="297"/>
        <end position="343"/>
    </location>
</feature>
<evidence type="ECO:0000259" key="2">
    <source>
        <dbReference type="Pfam" id="PF01936"/>
    </source>
</evidence>
<comment type="caution">
    <text evidence="3">The sequence shown here is derived from an EMBL/GenBank/DDBJ whole genome shotgun (WGS) entry which is preliminary data.</text>
</comment>